<dbReference type="EMBL" id="FMWL01000004">
    <property type="protein sequence ID" value="SCZ78231.1"/>
    <property type="molecule type" value="Genomic_DNA"/>
</dbReference>
<dbReference type="InterPro" id="IPR051785">
    <property type="entry name" value="MMCE/EMCE_epimerase"/>
</dbReference>
<dbReference type="RefSeq" id="WP_092589960.1">
    <property type="nucleotide sequence ID" value="NZ_FMWL01000004.1"/>
</dbReference>
<gene>
    <name evidence="3" type="ORF">SAMN03080599_01168</name>
</gene>
<dbReference type="OrthoDB" id="192739at2"/>
<dbReference type="PROSITE" id="PS51819">
    <property type="entry name" value="VOC"/>
    <property type="match status" value="1"/>
</dbReference>
<reference evidence="3 4" key="1">
    <citation type="submission" date="2016-10" db="EMBL/GenBank/DDBJ databases">
        <authorList>
            <person name="de Groot N.N."/>
        </authorList>
    </citation>
    <scope>NUCLEOTIDE SEQUENCE [LARGE SCALE GENOMIC DNA]</scope>
    <source>
        <strain evidence="3 4">DSM 2784</strain>
    </source>
</reference>
<sequence>MNAKFLWTTITVKSIDSALPFYRDLLGLTVDRRFNPNPNLELCFLKDENGIEVELLEHKEAGEAGMPSAPANLSLGFQVESLDDMMGACKEQGVEIVSGPFEGGGVKFFFVKDPNGVTVQFVEK</sequence>
<dbReference type="GO" id="GO:0016829">
    <property type="term" value="F:lyase activity"/>
    <property type="evidence" value="ECO:0007669"/>
    <property type="project" value="UniProtKB-KW"/>
</dbReference>
<dbReference type="GO" id="GO:0004493">
    <property type="term" value="F:methylmalonyl-CoA epimerase activity"/>
    <property type="evidence" value="ECO:0007669"/>
    <property type="project" value="TreeGrafter"/>
</dbReference>
<dbReference type="InterPro" id="IPR029068">
    <property type="entry name" value="Glyas_Bleomycin-R_OHBP_Dase"/>
</dbReference>
<keyword evidence="3" id="KW-0456">Lyase</keyword>
<evidence type="ECO:0000313" key="3">
    <source>
        <dbReference type="EMBL" id="SCZ78231.1"/>
    </source>
</evidence>
<dbReference type="STRING" id="1120920.SAMN03080599_01168"/>
<keyword evidence="1" id="KW-0479">Metal-binding</keyword>
<dbReference type="SUPFAM" id="SSF54593">
    <property type="entry name" value="Glyoxalase/Bleomycin resistance protein/Dihydroxybiphenyl dioxygenase"/>
    <property type="match status" value="1"/>
</dbReference>
<organism evidence="3 4">
    <name type="scientific">Acidaminobacter hydrogenoformans DSM 2784</name>
    <dbReference type="NCBI Taxonomy" id="1120920"/>
    <lineage>
        <taxon>Bacteria</taxon>
        <taxon>Bacillati</taxon>
        <taxon>Bacillota</taxon>
        <taxon>Clostridia</taxon>
        <taxon>Peptostreptococcales</taxon>
        <taxon>Acidaminobacteraceae</taxon>
        <taxon>Acidaminobacter</taxon>
    </lineage>
</organism>
<dbReference type="GO" id="GO:0046491">
    <property type="term" value="P:L-methylmalonyl-CoA metabolic process"/>
    <property type="evidence" value="ECO:0007669"/>
    <property type="project" value="TreeGrafter"/>
</dbReference>
<dbReference type="AlphaFoldDB" id="A0A1G5RXP2"/>
<dbReference type="Proteomes" id="UP000199208">
    <property type="component" value="Unassembled WGS sequence"/>
</dbReference>
<evidence type="ECO:0000259" key="2">
    <source>
        <dbReference type="PROSITE" id="PS51819"/>
    </source>
</evidence>
<dbReference type="CDD" id="cd06587">
    <property type="entry name" value="VOC"/>
    <property type="match status" value="1"/>
</dbReference>
<evidence type="ECO:0000256" key="1">
    <source>
        <dbReference type="ARBA" id="ARBA00022723"/>
    </source>
</evidence>
<protein>
    <submittedName>
        <fullName evidence="3">Lactoylglutathione lyase</fullName>
    </submittedName>
</protein>
<dbReference type="InterPro" id="IPR037523">
    <property type="entry name" value="VOC_core"/>
</dbReference>
<dbReference type="PANTHER" id="PTHR43048:SF3">
    <property type="entry name" value="METHYLMALONYL-COA EPIMERASE, MITOCHONDRIAL"/>
    <property type="match status" value="1"/>
</dbReference>
<dbReference type="PANTHER" id="PTHR43048">
    <property type="entry name" value="METHYLMALONYL-COA EPIMERASE"/>
    <property type="match status" value="1"/>
</dbReference>
<dbReference type="GO" id="GO:0046872">
    <property type="term" value="F:metal ion binding"/>
    <property type="evidence" value="ECO:0007669"/>
    <property type="project" value="UniProtKB-KW"/>
</dbReference>
<evidence type="ECO:0000313" key="4">
    <source>
        <dbReference type="Proteomes" id="UP000199208"/>
    </source>
</evidence>
<accession>A0A1G5RXP2</accession>
<keyword evidence="4" id="KW-1185">Reference proteome</keyword>
<dbReference type="InterPro" id="IPR004360">
    <property type="entry name" value="Glyas_Fos-R_dOase_dom"/>
</dbReference>
<dbReference type="Gene3D" id="3.10.180.10">
    <property type="entry name" value="2,3-Dihydroxybiphenyl 1,2-Dioxygenase, domain 1"/>
    <property type="match status" value="1"/>
</dbReference>
<dbReference type="Pfam" id="PF00903">
    <property type="entry name" value="Glyoxalase"/>
    <property type="match status" value="1"/>
</dbReference>
<proteinExistence type="predicted"/>
<feature type="domain" description="VOC" evidence="2">
    <location>
        <begin position="4"/>
        <end position="124"/>
    </location>
</feature>
<name>A0A1G5RXP2_9FIRM</name>